<accession>A0A2N3PY81</accession>
<dbReference type="AlphaFoldDB" id="A0A2N3PY81"/>
<keyword evidence="2" id="KW-1185">Reference proteome</keyword>
<sequence>MRWPLSSIPVRSPETLAQLRRRIAALEAPEGQENHAVLPFGVAEIDGVLPWGGLPLGALHEIAATGGLDDGAALGFTALLLGRLACRQDKPVLWVGDRDDLYAPGLASLGLPSSRLLMARPGRGLHPHWAMEEGARCRALAGVVGEVWDLDGTAARRLQIAARASGVPVLALNRGAGNAVALTRWRIAGAPSAFPDDEGGGCRWSVTLSYCRGRGVTDDGIVSSWLVEWSDETHRLRLAAVPGDRTAPPKGRRAAG</sequence>
<reference evidence="2" key="1">
    <citation type="submission" date="2017-12" db="EMBL/GenBank/DDBJ databases">
        <title>Draft genome sequence of Telmatospirillum siberiense 26-4b1T, an acidotolerant peatland alphaproteobacterium potentially involved in sulfur cycling.</title>
        <authorList>
            <person name="Hausmann B."/>
            <person name="Pjevac P."/>
            <person name="Schreck K."/>
            <person name="Herbold C.W."/>
            <person name="Daims H."/>
            <person name="Wagner M."/>
            <person name="Pester M."/>
            <person name="Loy A."/>
        </authorList>
    </citation>
    <scope>NUCLEOTIDE SEQUENCE [LARGE SCALE GENOMIC DNA]</scope>
    <source>
        <strain evidence="2">26-4b1</strain>
    </source>
</reference>
<evidence type="ECO:0008006" key="3">
    <source>
        <dbReference type="Google" id="ProtNLM"/>
    </source>
</evidence>
<dbReference type="Proteomes" id="UP000233293">
    <property type="component" value="Unassembled WGS sequence"/>
</dbReference>
<dbReference type="Gene3D" id="3.40.50.300">
    <property type="entry name" value="P-loop containing nucleotide triphosphate hydrolases"/>
    <property type="match status" value="1"/>
</dbReference>
<gene>
    <name evidence="1" type="ORF">CWS72_07260</name>
</gene>
<comment type="caution">
    <text evidence="1">The sequence shown here is derived from an EMBL/GenBank/DDBJ whole genome shotgun (WGS) entry which is preliminary data.</text>
</comment>
<evidence type="ECO:0000313" key="2">
    <source>
        <dbReference type="Proteomes" id="UP000233293"/>
    </source>
</evidence>
<dbReference type="EMBL" id="PIUM01000005">
    <property type="protein sequence ID" value="PKU25380.1"/>
    <property type="molecule type" value="Genomic_DNA"/>
</dbReference>
<protein>
    <recommendedName>
        <fullName evidence="3">Damage-inducible mutagenesis protein</fullName>
    </recommendedName>
</protein>
<dbReference type="InterPro" id="IPR027417">
    <property type="entry name" value="P-loop_NTPase"/>
</dbReference>
<proteinExistence type="predicted"/>
<name>A0A2N3PY81_9PROT</name>
<dbReference type="SUPFAM" id="SSF52540">
    <property type="entry name" value="P-loop containing nucleoside triphosphate hydrolases"/>
    <property type="match status" value="1"/>
</dbReference>
<dbReference type="PIRSF" id="PIRSF034285">
    <property type="entry name" value="UCP034285"/>
    <property type="match status" value="1"/>
</dbReference>
<dbReference type="OrthoDB" id="7202530at2"/>
<dbReference type="InterPro" id="IPR017026">
    <property type="entry name" value="ImuA"/>
</dbReference>
<evidence type="ECO:0000313" key="1">
    <source>
        <dbReference type="EMBL" id="PKU25380.1"/>
    </source>
</evidence>
<organism evidence="1 2">
    <name type="scientific">Telmatospirillum siberiense</name>
    <dbReference type="NCBI Taxonomy" id="382514"/>
    <lineage>
        <taxon>Bacteria</taxon>
        <taxon>Pseudomonadati</taxon>
        <taxon>Pseudomonadota</taxon>
        <taxon>Alphaproteobacteria</taxon>
        <taxon>Rhodospirillales</taxon>
        <taxon>Rhodospirillaceae</taxon>
        <taxon>Telmatospirillum</taxon>
    </lineage>
</organism>